<evidence type="ECO:0000256" key="1">
    <source>
        <dbReference type="SAM" id="SignalP"/>
    </source>
</evidence>
<evidence type="ECO:0000313" key="3">
    <source>
        <dbReference type="Proteomes" id="UP001392437"/>
    </source>
</evidence>
<organism evidence="2 3">
    <name type="scientific">Apiospora kogelbergensis</name>
    <dbReference type="NCBI Taxonomy" id="1337665"/>
    <lineage>
        <taxon>Eukaryota</taxon>
        <taxon>Fungi</taxon>
        <taxon>Dikarya</taxon>
        <taxon>Ascomycota</taxon>
        <taxon>Pezizomycotina</taxon>
        <taxon>Sordariomycetes</taxon>
        <taxon>Xylariomycetidae</taxon>
        <taxon>Amphisphaeriales</taxon>
        <taxon>Apiosporaceae</taxon>
        <taxon>Apiospora</taxon>
    </lineage>
</organism>
<comment type="caution">
    <text evidence="2">The sequence shown here is derived from an EMBL/GenBank/DDBJ whole genome shotgun (WGS) entry which is preliminary data.</text>
</comment>
<keyword evidence="3" id="KW-1185">Reference proteome</keyword>
<accession>A0AAW0QT60</accession>
<feature type="chain" id="PRO_5043508514" evidence="1">
    <location>
        <begin position="22"/>
        <end position="62"/>
    </location>
</feature>
<proteinExistence type="predicted"/>
<evidence type="ECO:0000313" key="2">
    <source>
        <dbReference type="EMBL" id="KAK8109809.1"/>
    </source>
</evidence>
<name>A0AAW0QT60_9PEZI</name>
<reference evidence="2 3" key="1">
    <citation type="submission" date="2023-01" db="EMBL/GenBank/DDBJ databases">
        <title>Analysis of 21 Apiospora genomes using comparative genomics revels a genus with tremendous synthesis potential of carbohydrate active enzymes and secondary metabolites.</title>
        <authorList>
            <person name="Sorensen T."/>
        </authorList>
    </citation>
    <scope>NUCLEOTIDE SEQUENCE [LARGE SCALE GENOMIC DNA]</scope>
    <source>
        <strain evidence="2 3">CBS 117206</strain>
    </source>
</reference>
<feature type="signal peptide" evidence="1">
    <location>
        <begin position="1"/>
        <end position="21"/>
    </location>
</feature>
<sequence length="62" mass="6643">MGFARAALLVNVDAIVGVVVGRGETGDDGGVHERYRTVATRPHARFPPFIADDKVRSLHIAS</sequence>
<dbReference type="AlphaFoldDB" id="A0AAW0QT60"/>
<gene>
    <name evidence="2" type="ORF">PG999_007946</name>
</gene>
<dbReference type="EMBL" id="JAQQWP010000007">
    <property type="protein sequence ID" value="KAK8109809.1"/>
    <property type="molecule type" value="Genomic_DNA"/>
</dbReference>
<dbReference type="Proteomes" id="UP001392437">
    <property type="component" value="Unassembled WGS sequence"/>
</dbReference>
<keyword evidence="1" id="KW-0732">Signal</keyword>
<protein>
    <submittedName>
        <fullName evidence="2">Uncharacterized protein</fullName>
    </submittedName>
</protein>